<dbReference type="STRING" id="66420.A0A194Q894"/>
<dbReference type="PRINTS" id="PR00947">
    <property type="entry name" value="CUTICLE"/>
</dbReference>
<evidence type="ECO:0000313" key="7">
    <source>
        <dbReference type="Proteomes" id="UP000053268"/>
    </source>
</evidence>
<reference evidence="6 7" key="1">
    <citation type="journal article" date="2015" name="Nat. Commun.">
        <title>Outbred genome sequencing and CRISPR/Cas9 gene editing in butterflies.</title>
        <authorList>
            <person name="Li X."/>
            <person name="Fan D."/>
            <person name="Zhang W."/>
            <person name="Liu G."/>
            <person name="Zhang L."/>
            <person name="Zhao L."/>
            <person name="Fang X."/>
            <person name="Chen L."/>
            <person name="Dong Y."/>
            <person name="Chen Y."/>
            <person name="Ding Y."/>
            <person name="Zhao R."/>
            <person name="Feng M."/>
            <person name="Zhu Y."/>
            <person name="Feng Y."/>
            <person name="Jiang X."/>
            <person name="Zhu D."/>
            <person name="Xiang H."/>
            <person name="Feng X."/>
            <person name="Li S."/>
            <person name="Wang J."/>
            <person name="Zhang G."/>
            <person name="Kronforst M.R."/>
            <person name="Wang W."/>
        </authorList>
    </citation>
    <scope>NUCLEOTIDE SEQUENCE [LARGE SCALE GENOMIC DNA]</scope>
    <source>
        <strain evidence="6">Ya'a_city_454_Px</strain>
        <tissue evidence="6">Whole body</tissue>
    </source>
</reference>
<dbReference type="GO" id="GO:0031012">
    <property type="term" value="C:extracellular matrix"/>
    <property type="evidence" value="ECO:0007669"/>
    <property type="project" value="TreeGrafter"/>
</dbReference>
<proteinExistence type="predicted"/>
<dbReference type="GO" id="GO:0005615">
    <property type="term" value="C:extracellular space"/>
    <property type="evidence" value="ECO:0007669"/>
    <property type="project" value="TreeGrafter"/>
</dbReference>
<dbReference type="InterPro" id="IPR051217">
    <property type="entry name" value="Insect_Cuticle_Struc_Prot"/>
</dbReference>
<dbReference type="EMBL" id="KQ459386">
    <property type="protein sequence ID" value="KPJ01210.1"/>
    <property type="molecule type" value="Genomic_DNA"/>
</dbReference>
<evidence type="ECO:0000256" key="5">
    <source>
        <dbReference type="SAM" id="SignalP"/>
    </source>
</evidence>
<evidence type="ECO:0000256" key="4">
    <source>
        <dbReference type="SAM" id="MobiDB-lite"/>
    </source>
</evidence>
<protein>
    <submittedName>
        <fullName evidence="6">Pro-resilin</fullName>
    </submittedName>
</protein>
<accession>A0A194Q894</accession>
<keyword evidence="1 3" id="KW-0193">Cuticle</keyword>
<dbReference type="InterPro" id="IPR000618">
    <property type="entry name" value="Insect_cuticle"/>
</dbReference>
<feature type="compositionally biased region" description="Low complexity" evidence="4">
    <location>
        <begin position="67"/>
        <end position="81"/>
    </location>
</feature>
<evidence type="ECO:0000256" key="2">
    <source>
        <dbReference type="ARBA" id="ARBA00022729"/>
    </source>
</evidence>
<sequence>MSLIERRETMFIKIVALLLVSLVCGEPPVQNYNYNPTSGFGLANSYLPPRTGNPSNSYLPSDHSPASGPDYSQSSGSSPDYGHGHDHEVPKSYEFGYSVKDSRSGNDYGRREKSDGHEVRGEYRVFLPDGRTQIVTYHADWKTGFHADVRYEGEATYPNNVQGGYNYNAPTDFSGSLTGFHGNDVSKQTVYGQIKLLILDVCSSFPGSMMIVPADVTTFNTTMTSPSYIRNV</sequence>
<keyword evidence="7" id="KW-1185">Reference proteome</keyword>
<feature type="compositionally biased region" description="Basic and acidic residues" evidence="4">
    <location>
        <begin position="100"/>
        <end position="117"/>
    </location>
</feature>
<dbReference type="AlphaFoldDB" id="A0A194Q894"/>
<dbReference type="PANTHER" id="PTHR12236">
    <property type="entry name" value="STRUCTURAL CONTITUENT OF CUTICLE"/>
    <property type="match status" value="1"/>
</dbReference>
<feature type="signal peptide" evidence="5">
    <location>
        <begin position="1"/>
        <end position="25"/>
    </location>
</feature>
<dbReference type="GO" id="GO:0042302">
    <property type="term" value="F:structural constituent of cuticle"/>
    <property type="evidence" value="ECO:0007669"/>
    <property type="project" value="UniProtKB-UniRule"/>
</dbReference>
<feature type="chain" id="PRO_5008264132" evidence="5">
    <location>
        <begin position="26"/>
        <end position="232"/>
    </location>
</feature>
<evidence type="ECO:0000313" key="6">
    <source>
        <dbReference type="EMBL" id="KPJ01210.1"/>
    </source>
</evidence>
<dbReference type="PROSITE" id="PS51155">
    <property type="entry name" value="CHIT_BIND_RR_2"/>
    <property type="match status" value="1"/>
</dbReference>
<feature type="compositionally biased region" description="Basic and acidic residues" evidence="4">
    <location>
        <begin position="82"/>
        <end position="91"/>
    </location>
</feature>
<dbReference type="InterPro" id="IPR031311">
    <property type="entry name" value="CHIT_BIND_RR_consensus"/>
</dbReference>
<evidence type="ECO:0000256" key="3">
    <source>
        <dbReference type="PROSITE-ProRule" id="PRU00497"/>
    </source>
</evidence>
<name>A0A194Q894_PAPXU</name>
<gene>
    <name evidence="6" type="ORF">RR46_03081</name>
</gene>
<dbReference type="PANTHER" id="PTHR12236:SF79">
    <property type="entry name" value="CUTICULAR PROTEIN 50CB-RELATED"/>
    <property type="match status" value="1"/>
</dbReference>
<keyword evidence="2 5" id="KW-0732">Signal</keyword>
<dbReference type="PROSITE" id="PS00233">
    <property type="entry name" value="CHIT_BIND_RR_1"/>
    <property type="match status" value="1"/>
</dbReference>
<organism evidence="6 7">
    <name type="scientific">Papilio xuthus</name>
    <name type="common">Asian swallowtail butterfly</name>
    <dbReference type="NCBI Taxonomy" id="66420"/>
    <lineage>
        <taxon>Eukaryota</taxon>
        <taxon>Metazoa</taxon>
        <taxon>Ecdysozoa</taxon>
        <taxon>Arthropoda</taxon>
        <taxon>Hexapoda</taxon>
        <taxon>Insecta</taxon>
        <taxon>Pterygota</taxon>
        <taxon>Neoptera</taxon>
        <taxon>Endopterygota</taxon>
        <taxon>Lepidoptera</taxon>
        <taxon>Glossata</taxon>
        <taxon>Ditrysia</taxon>
        <taxon>Papilionoidea</taxon>
        <taxon>Papilionidae</taxon>
        <taxon>Papilioninae</taxon>
        <taxon>Papilio</taxon>
    </lineage>
</organism>
<dbReference type="Pfam" id="PF00379">
    <property type="entry name" value="Chitin_bind_4"/>
    <property type="match status" value="1"/>
</dbReference>
<dbReference type="Proteomes" id="UP000053268">
    <property type="component" value="Unassembled WGS sequence"/>
</dbReference>
<evidence type="ECO:0000256" key="1">
    <source>
        <dbReference type="ARBA" id="ARBA00022460"/>
    </source>
</evidence>
<feature type="region of interest" description="Disordered" evidence="4">
    <location>
        <begin position="45"/>
        <end position="117"/>
    </location>
</feature>